<comment type="subcellular location">
    <subcellularLocation>
        <location evidence="1">Cell membrane</location>
        <topology evidence="1">Multi-pass membrane protein</topology>
    </subcellularLocation>
</comment>
<sequence length="252" mass="27774">MNDAQMHQRNEFNDEISLVDLAVTFVRRRRVFYAVFTVCVLAGVAYALIADTTYRYTSLIQGAATDSNEPLVSPEVVMSGLEGRWLPEVRATYEAEHGKLPFEVTFDNPEKTNIIKLASEASEDRANMVEHIHQTLMADVTKEQGSLLEEQKNQLEQQITAVGKLIQSLQEEGATGETVAGAVERKLNLELELASLKPAKTLVVARQSADATGPKRVLIVVLAIVLGGMLGVFAAFLTEFFVAVRAQMARQH</sequence>
<organism evidence="9 10">
    <name type="scientific">Marinobacter halodurans</name>
    <dbReference type="NCBI Taxonomy" id="2528979"/>
    <lineage>
        <taxon>Bacteria</taxon>
        <taxon>Pseudomonadati</taxon>
        <taxon>Pseudomonadota</taxon>
        <taxon>Gammaproteobacteria</taxon>
        <taxon>Pseudomonadales</taxon>
        <taxon>Marinobacteraceae</taxon>
        <taxon>Marinobacter</taxon>
    </lineage>
</organism>
<keyword evidence="3 7" id="KW-0812">Transmembrane</keyword>
<protein>
    <submittedName>
        <fullName evidence="9">Lipopolysaccharide biosynthesis protein</fullName>
    </submittedName>
</protein>
<evidence type="ECO:0000256" key="3">
    <source>
        <dbReference type="ARBA" id="ARBA00022692"/>
    </source>
</evidence>
<dbReference type="Proteomes" id="UP000313645">
    <property type="component" value="Unassembled WGS sequence"/>
</dbReference>
<feature type="coiled-coil region" evidence="6">
    <location>
        <begin position="138"/>
        <end position="172"/>
    </location>
</feature>
<dbReference type="Pfam" id="PF02706">
    <property type="entry name" value="Wzz"/>
    <property type="match status" value="1"/>
</dbReference>
<evidence type="ECO:0000259" key="8">
    <source>
        <dbReference type="Pfam" id="PF02706"/>
    </source>
</evidence>
<dbReference type="PANTHER" id="PTHR32309:SF31">
    <property type="entry name" value="CAPSULAR EXOPOLYSACCHARIDE FAMILY"/>
    <property type="match status" value="1"/>
</dbReference>
<evidence type="ECO:0000256" key="7">
    <source>
        <dbReference type="SAM" id="Phobius"/>
    </source>
</evidence>
<evidence type="ECO:0000256" key="2">
    <source>
        <dbReference type="ARBA" id="ARBA00022475"/>
    </source>
</evidence>
<reference evidence="9 10" key="1">
    <citation type="submission" date="2019-02" db="EMBL/GenBank/DDBJ databases">
        <title>Marinobacter halodurans sp. nov., a marine bacterium isolated from sea tidal flat.</title>
        <authorList>
            <person name="Yoo Y."/>
            <person name="Lee D.W."/>
            <person name="Kim B.S."/>
            <person name="Kim J.-J."/>
        </authorList>
    </citation>
    <scope>NUCLEOTIDE SEQUENCE [LARGE SCALE GENOMIC DNA]</scope>
    <source>
        <strain evidence="9 10">YJ-S3-2</strain>
    </source>
</reference>
<keyword evidence="4 7" id="KW-1133">Transmembrane helix</keyword>
<comment type="caution">
    <text evidence="9">The sequence shown here is derived from an EMBL/GenBank/DDBJ whole genome shotgun (WGS) entry which is preliminary data.</text>
</comment>
<evidence type="ECO:0000256" key="5">
    <source>
        <dbReference type="ARBA" id="ARBA00023136"/>
    </source>
</evidence>
<evidence type="ECO:0000313" key="10">
    <source>
        <dbReference type="Proteomes" id="UP000313645"/>
    </source>
</evidence>
<proteinExistence type="predicted"/>
<feature type="domain" description="Polysaccharide chain length determinant N-terminal" evidence="8">
    <location>
        <begin position="14"/>
        <end position="69"/>
    </location>
</feature>
<evidence type="ECO:0000256" key="1">
    <source>
        <dbReference type="ARBA" id="ARBA00004651"/>
    </source>
</evidence>
<dbReference type="PANTHER" id="PTHR32309">
    <property type="entry name" value="TYROSINE-PROTEIN KINASE"/>
    <property type="match status" value="1"/>
</dbReference>
<evidence type="ECO:0000256" key="4">
    <source>
        <dbReference type="ARBA" id="ARBA00022989"/>
    </source>
</evidence>
<keyword evidence="5 7" id="KW-0472">Membrane</keyword>
<dbReference type="InterPro" id="IPR050445">
    <property type="entry name" value="Bact_polysacc_biosynth/exp"/>
</dbReference>
<accession>A0ABY1ZNL3</accession>
<gene>
    <name evidence="9" type="ORF">EZI54_08675</name>
</gene>
<dbReference type="EMBL" id="SJDL01000010">
    <property type="protein sequence ID" value="TBW56709.1"/>
    <property type="molecule type" value="Genomic_DNA"/>
</dbReference>
<evidence type="ECO:0000256" key="6">
    <source>
        <dbReference type="SAM" id="Coils"/>
    </source>
</evidence>
<dbReference type="RefSeq" id="WP_131481024.1">
    <property type="nucleotide sequence ID" value="NZ_SJDL01000010.1"/>
</dbReference>
<evidence type="ECO:0000313" key="9">
    <source>
        <dbReference type="EMBL" id="TBW56709.1"/>
    </source>
</evidence>
<dbReference type="InterPro" id="IPR003856">
    <property type="entry name" value="LPS_length_determ_N"/>
</dbReference>
<keyword evidence="2" id="KW-1003">Cell membrane</keyword>
<feature type="transmembrane region" description="Helical" evidence="7">
    <location>
        <begin position="31"/>
        <end position="49"/>
    </location>
</feature>
<name>A0ABY1ZNL3_9GAMM</name>
<keyword evidence="6" id="KW-0175">Coiled coil</keyword>
<feature type="transmembrane region" description="Helical" evidence="7">
    <location>
        <begin position="217"/>
        <end position="244"/>
    </location>
</feature>
<keyword evidence="10" id="KW-1185">Reference proteome</keyword>